<accession>A0A1G7BE52</accession>
<feature type="domain" description="Heme NO-binding" evidence="1">
    <location>
        <begin position="3"/>
        <end position="152"/>
    </location>
</feature>
<dbReference type="GO" id="GO:0020037">
    <property type="term" value="F:heme binding"/>
    <property type="evidence" value="ECO:0007669"/>
    <property type="project" value="InterPro"/>
</dbReference>
<dbReference type="InterPro" id="IPR024096">
    <property type="entry name" value="NO_sig/Golgi_transp_ligand-bd"/>
</dbReference>
<evidence type="ECO:0000313" key="3">
    <source>
        <dbReference type="Proteomes" id="UP000199344"/>
    </source>
</evidence>
<dbReference type="Proteomes" id="UP000199344">
    <property type="component" value="Unassembled WGS sequence"/>
</dbReference>
<sequence length="189" mass="20927">MHGFLIRGIELFLRTRHGEEIWCAACADAGLDRRGTQMMGSYRTEAAQRLLQAASAALQIRRDELLEDIGGWIPRLDSIRHVMRFSGSCYEDFVLSLDDLHDRGRVVLPGLDLPKIATQVTGPNAYHLRITSAEADWYPVLAGFLRGMADDYGVLALVEGDGTSLDVRIADTAFARGSRFSLTEFAGRP</sequence>
<reference evidence="2 3" key="1">
    <citation type="submission" date="2016-10" db="EMBL/GenBank/DDBJ databases">
        <authorList>
            <person name="de Groot N.N."/>
        </authorList>
    </citation>
    <scope>NUCLEOTIDE SEQUENCE [LARGE SCALE GENOMIC DNA]</scope>
    <source>
        <strain evidence="2 3">DSM 22220</strain>
    </source>
</reference>
<dbReference type="RefSeq" id="WP_090523276.1">
    <property type="nucleotide sequence ID" value="NZ_FNAH01000005.1"/>
</dbReference>
<evidence type="ECO:0000313" key="2">
    <source>
        <dbReference type="EMBL" id="SDE25262.1"/>
    </source>
</evidence>
<name>A0A1G7BE52_9RHOB</name>
<dbReference type="Pfam" id="PF07700">
    <property type="entry name" value="HNOB"/>
    <property type="match status" value="1"/>
</dbReference>
<proteinExistence type="predicted"/>
<dbReference type="EMBL" id="FNAH01000005">
    <property type="protein sequence ID" value="SDE25262.1"/>
    <property type="molecule type" value="Genomic_DNA"/>
</dbReference>
<gene>
    <name evidence="2" type="ORF">SAMN05421538_10565</name>
</gene>
<organism evidence="2 3">
    <name type="scientific">Paracoccus isoporae</name>
    <dbReference type="NCBI Taxonomy" id="591205"/>
    <lineage>
        <taxon>Bacteria</taxon>
        <taxon>Pseudomonadati</taxon>
        <taxon>Pseudomonadota</taxon>
        <taxon>Alphaproteobacteria</taxon>
        <taxon>Rhodobacterales</taxon>
        <taxon>Paracoccaceae</taxon>
        <taxon>Paracoccus</taxon>
    </lineage>
</organism>
<dbReference type="SUPFAM" id="SSF111126">
    <property type="entry name" value="Ligand-binding domain in the NO signalling and Golgi transport"/>
    <property type="match status" value="1"/>
</dbReference>
<evidence type="ECO:0000259" key="1">
    <source>
        <dbReference type="Pfam" id="PF07700"/>
    </source>
</evidence>
<dbReference type="STRING" id="591205.SAMN05421538_10565"/>
<dbReference type="Gene3D" id="3.90.1520.10">
    <property type="entry name" value="H-NOX domain"/>
    <property type="match status" value="1"/>
</dbReference>
<dbReference type="OrthoDB" id="981203at2"/>
<dbReference type="InterPro" id="IPR038158">
    <property type="entry name" value="H-NOX_domain_sf"/>
</dbReference>
<protein>
    <submittedName>
        <fullName evidence="2">Haem-NO-binding</fullName>
    </submittedName>
</protein>
<dbReference type="InterPro" id="IPR011644">
    <property type="entry name" value="Heme_NO-bd"/>
</dbReference>
<keyword evidence="3" id="KW-1185">Reference proteome</keyword>
<dbReference type="AlphaFoldDB" id="A0A1G7BE52"/>